<organism evidence="2 3">
    <name type="scientific">Paenibacillus lentus</name>
    <dbReference type="NCBI Taxonomy" id="1338368"/>
    <lineage>
        <taxon>Bacteria</taxon>
        <taxon>Bacillati</taxon>
        <taxon>Bacillota</taxon>
        <taxon>Bacilli</taxon>
        <taxon>Bacillales</taxon>
        <taxon>Paenibacillaceae</taxon>
        <taxon>Paenibacillus</taxon>
    </lineage>
</organism>
<evidence type="ECO:0000313" key="2">
    <source>
        <dbReference type="EMBL" id="AZK44809.1"/>
    </source>
</evidence>
<sequence length="434" mass="48370">MMNRGIQCWIAAVPIIGFLGAVYVWKGGKASLFLFLLALSIAIIGVMIQLCGPKRVVVQRTWSPLSPFDGGDVEVTVHVRLIGGFPPLWIQVEDRLMGEEEESGKLLFTGFRRSYSGTYRLSEVSRGVYREGMTRIAWGDIFGWFKRCVFIQSHDKLLVQPLPLRISTLGGFKGRDEEDSGELSMETAGNVPIWGSRLRAYAHGDPFKMIHWKSSARRGELISRAPEEIYEPPSCLLLDMDERSYLNKPQRAWELFEISVSAAATWLYRESIEAETFNFRLWPGDYTLQLSGREGLYKGLELLAQTQLEAESILPSSHTGELWNSRTVQGQRVTVITGYVTSPLVAKLLQMAEAGAVLELWCAVDAVTDTTSDTTLDRTTDTTAGRTVTTVGSNQTSNHLIAELRAHGIHVVPLPDYAFSEMNPEIGGREHVIA</sequence>
<protein>
    <submittedName>
        <fullName evidence="2">DUF58 domain-containing protein</fullName>
    </submittedName>
</protein>
<dbReference type="RefSeq" id="WP_125080946.1">
    <property type="nucleotide sequence ID" value="NZ_CP034248.1"/>
</dbReference>
<gene>
    <name evidence="2" type="ORF">EIM92_00200</name>
</gene>
<dbReference type="PANTHER" id="PTHR34351">
    <property type="entry name" value="SLR1927 PROTEIN-RELATED"/>
    <property type="match status" value="1"/>
</dbReference>
<evidence type="ECO:0000256" key="1">
    <source>
        <dbReference type="SAM" id="Phobius"/>
    </source>
</evidence>
<keyword evidence="3" id="KW-1185">Reference proteome</keyword>
<proteinExistence type="predicted"/>
<dbReference type="OrthoDB" id="140416at2"/>
<dbReference type="EMBL" id="CP034248">
    <property type="protein sequence ID" value="AZK44809.1"/>
    <property type="molecule type" value="Genomic_DNA"/>
</dbReference>
<accession>A0A3Q8S3B2</accession>
<keyword evidence="1" id="KW-0812">Transmembrane</keyword>
<feature type="transmembrane region" description="Helical" evidence="1">
    <location>
        <begin position="32"/>
        <end position="50"/>
    </location>
</feature>
<dbReference type="AlphaFoldDB" id="A0A3Q8S3B2"/>
<feature type="transmembrane region" description="Helical" evidence="1">
    <location>
        <begin position="6"/>
        <end position="25"/>
    </location>
</feature>
<dbReference type="KEGG" id="plen:EIM92_00200"/>
<dbReference type="PANTHER" id="PTHR34351:SF2">
    <property type="entry name" value="DUF58 DOMAIN-CONTAINING PROTEIN"/>
    <property type="match status" value="1"/>
</dbReference>
<reference evidence="2 3" key="1">
    <citation type="submission" date="2018-11" db="EMBL/GenBank/DDBJ databases">
        <title>Genome sequencing of Paenibacillus lentus DSM25539(T).</title>
        <authorList>
            <person name="Kook J.-K."/>
            <person name="Park S.-N."/>
            <person name="Lim Y.K."/>
        </authorList>
    </citation>
    <scope>NUCLEOTIDE SEQUENCE [LARGE SCALE GENOMIC DNA]</scope>
    <source>
        <strain evidence="2 3">DSM 25539</strain>
    </source>
</reference>
<dbReference type="Proteomes" id="UP000273145">
    <property type="component" value="Chromosome"/>
</dbReference>
<name>A0A3Q8S3B2_9BACL</name>
<keyword evidence="1" id="KW-0472">Membrane</keyword>
<keyword evidence="1" id="KW-1133">Transmembrane helix</keyword>
<evidence type="ECO:0000313" key="3">
    <source>
        <dbReference type="Proteomes" id="UP000273145"/>
    </source>
</evidence>